<accession>A0ABT3X1W9</accession>
<dbReference type="PANTHER" id="PTHR11236">
    <property type="entry name" value="AMINOBENZOATE/ANTHRANILATE SYNTHASE"/>
    <property type="match status" value="1"/>
</dbReference>
<name>A0ABT3X1W9_9BACL</name>
<dbReference type="SUPFAM" id="SSF56322">
    <property type="entry name" value="ADC synthase"/>
    <property type="match status" value="1"/>
</dbReference>
<dbReference type="PANTHER" id="PTHR11236:SF41">
    <property type="entry name" value="AMINODEOXYCHORISMATE SYNTHASE COMPONENT 1"/>
    <property type="match status" value="1"/>
</dbReference>
<evidence type="ECO:0000313" key="3">
    <source>
        <dbReference type="EMBL" id="MCX7570883.1"/>
    </source>
</evidence>
<reference evidence="3 4" key="1">
    <citation type="submission" date="2022-11" db="EMBL/GenBank/DDBJ databases">
        <title>Study of microbial diversity in lake waters.</title>
        <authorList>
            <person name="Zhang J."/>
        </authorList>
    </citation>
    <scope>NUCLEOTIDE SEQUENCE [LARGE SCALE GENOMIC DNA]</scope>
    <source>
        <strain evidence="3 4">DT12</strain>
    </source>
</reference>
<protein>
    <submittedName>
        <fullName evidence="3">Anthranilate synthase component I family protein</fullName>
    </submittedName>
</protein>
<dbReference type="EMBL" id="JAPMLT010000007">
    <property type="protein sequence ID" value="MCX7570883.1"/>
    <property type="molecule type" value="Genomic_DNA"/>
</dbReference>
<comment type="caution">
    <text evidence="3">The sequence shown here is derived from an EMBL/GenBank/DDBJ whole genome shotgun (WGS) entry which is preliminary data.</text>
</comment>
<organism evidence="3 4">
    <name type="scientific">Tumebacillus lacus</name>
    <dbReference type="NCBI Taxonomy" id="2995335"/>
    <lineage>
        <taxon>Bacteria</taxon>
        <taxon>Bacillati</taxon>
        <taxon>Bacillota</taxon>
        <taxon>Bacilli</taxon>
        <taxon>Bacillales</taxon>
        <taxon>Alicyclobacillaceae</taxon>
        <taxon>Tumebacillus</taxon>
    </lineage>
</organism>
<dbReference type="Proteomes" id="UP001208017">
    <property type="component" value="Unassembled WGS sequence"/>
</dbReference>
<dbReference type="InterPro" id="IPR006805">
    <property type="entry name" value="Anth_synth_I_N"/>
</dbReference>
<dbReference type="InterPro" id="IPR019999">
    <property type="entry name" value="Anth_synth_I-like"/>
</dbReference>
<keyword evidence="4" id="KW-1185">Reference proteome</keyword>
<proteinExistence type="predicted"/>
<dbReference type="Pfam" id="PF04715">
    <property type="entry name" value="Anth_synt_I_N"/>
    <property type="match status" value="1"/>
</dbReference>
<evidence type="ECO:0000313" key="4">
    <source>
        <dbReference type="Proteomes" id="UP001208017"/>
    </source>
</evidence>
<dbReference type="InterPro" id="IPR015890">
    <property type="entry name" value="Chorismate_C"/>
</dbReference>
<feature type="domain" description="Chorismate-utilising enzyme C-terminal" evidence="1">
    <location>
        <begin position="225"/>
        <end position="478"/>
    </location>
</feature>
<dbReference type="InterPro" id="IPR005801">
    <property type="entry name" value="ADC_synthase"/>
</dbReference>
<evidence type="ECO:0000259" key="2">
    <source>
        <dbReference type="Pfam" id="PF04715"/>
    </source>
</evidence>
<gene>
    <name evidence="3" type="ORF">OS242_13040</name>
</gene>
<dbReference type="PRINTS" id="PR00095">
    <property type="entry name" value="ANTSNTHASEI"/>
</dbReference>
<dbReference type="RefSeq" id="WP_267152129.1">
    <property type="nucleotide sequence ID" value="NZ_JAPMLT010000007.1"/>
</dbReference>
<dbReference type="Gene3D" id="3.60.120.10">
    <property type="entry name" value="Anthranilate synthase"/>
    <property type="match status" value="1"/>
</dbReference>
<feature type="domain" description="Anthranilate synthase component I N-terminal" evidence="2">
    <location>
        <begin position="38"/>
        <end position="170"/>
    </location>
</feature>
<dbReference type="Pfam" id="PF00425">
    <property type="entry name" value="Chorismate_bind"/>
    <property type="match status" value="1"/>
</dbReference>
<evidence type="ECO:0000259" key="1">
    <source>
        <dbReference type="Pfam" id="PF00425"/>
    </source>
</evidence>
<sequence>MTMWRNLALEINDLFTYKERGFRLYPIHRTLHDIPPHPADLYERLGWQGHGHFLLESGKMGECSFIGGDPFAVLIGKDQDVTWIHRGGHEHLLGNPLDILKEKMAQYQAPRLPHLPKFRGGAVGMLSYDMIRYIERMPESTDDDLQTPDLYMLFVDELCVVDHRTGEVHLIVHLDLHADDLEAARAACEQRLDELELQARSGASRVPAFEQTTQGTGELERSISEQDFCAAVEAVQEYIRAGDVFQVNLSVRQGRALGAAPYEIYRHLREINPSPYSSYIHLPELQIVSSSPELLVGCRDGKVDTRPIAGTRARTGDDTRDRLMLEELRTNEKEIAEHIMLVDLERNDLGRVCRYGSVEVNELMVIEEYSHVYHIVSNVRGELAEGKDVYDLIRATFPGGTITGAPKIRTMEIIEELEPTRRGLYTGSIGWIDFDGDMELNIVIRTLQVQNGKGYVQAGAGIVIDSIPEREYKESLRKAKAVWVAIEAAEAKKREEEAAR</sequence>